<dbReference type="AlphaFoldDB" id="A0A1M4URY5"/>
<dbReference type="Pfam" id="PF13102">
    <property type="entry name" value="Phage_int_SAM_5"/>
    <property type="match status" value="1"/>
</dbReference>
<dbReference type="Gene3D" id="1.10.443.10">
    <property type="entry name" value="Intergrase catalytic core"/>
    <property type="match status" value="1"/>
</dbReference>
<dbReference type="STRING" id="1346286.SAMN05444362_101678"/>
<organism evidence="5 6">
    <name type="scientific">Dysgonomonas macrotermitis</name>
    <dbReference type="NCBI Taxonomy" id="1346286"/>
    <lineage>
        <taxon>Bacteria</taxon>
        <taxon>Pseudomonadati</taxon>
        <taxon>Bacteroidota</taxon>
        <taxon>Bacteroidia</taxon>
        <taxon>Bacteroidales</taxon>
        <taxon>Dysgonomonadaceae</taxon>
        <taxon>Dysgonomonas</taxon>
    </lineage>
</organism>
<sequence>MKQELKVLFYLKKNHVKKNGLCPVMGRIQTGRGMSVFSLKTDADPGLWDTKAGRMSGKSKLARDVNRAIDHINLIIHIRYRELAGIHREVDAGDLKNAVQGIASAQDTILNLFTKMNEGIARRTGIDYSRAGYEQYRFAYKAQEQFIRQKLKLNDIPLKALTFSYIEDYYDYLRVDRKLSTGTSNSYLIYFRKVIRNAVNDGILSRDPFDGFEMEKADIVHKTLTKEELDRFMQAVPENGRQEKSKDVFLFGTFTGLSYIDMKHLNCDDIKTMGDGSRWIVAKRQKTGVEYRVRLLAVPLAIIDKYRGVMTDGRVLDVPDKMVVHRGINAIAKRCGFDRGIGVHMSRHSFASIVTLSEGVPIETVSRMLGHKYIKTTQRYAELSIDKIREDMQLLSKQIAGKFTLTML</sequence>
<name>A0A1M4URY5_9BACT</name>
<reference evidence="6" key="1">
    <citation type="submission" date="2016-11" db="EMBL/GenBank/DDBJ databases">
        <authorList>
            <person name="Varghese N."/>
            <person name="Submissions S."/>
        </authorList>
    </citation>
    <scope>NUCLEOTIDE SEQUENCE [LARGE SCALE GENOMIC DNA]</scope>
    <source>
        <strain evidence="6">DSM 27370</strain>
    </source>
</reference>
<evidence type="ECO:0000256" key="1">
    <source>
        <dbReference type="ARBA" id="ARBA00008857"/>
    </source>
</evidence>
<proteinExistence type="inferred from homology"/>
<feature type="domain" description="Tyr recombinase" evidence="4">
    <location>
        <begin position="219"/>
        <end position="393"/>
    </location>
</feature>
<evidence type="ECO:0000256" key="3">
    <source>
        <dbReference type="ARBA" id="ARBA00023172"/>
    </source>
</evidence>
<keyword evidence="2" id="KW-0238">DNA-binding</keyword>
<evidence type="ECO:0000256" key="2">
    <source>
        <dbReference type="ARBA" id="ARBA00023125"/>
    </source>
</evidence>
<dbReference type="Proteomes" id="UP000184480">
    <property type="component" value="Unassembled WGS sequence"/>
</dbReference>
<dbReference type="PANTHER" id="PTHR30349:SF64">
    <property type="entry name" value="PROPHAGE INTEGRASE INTD-RELATED"/>
    <property type="match status" value="1"/>
</dbReference>
<dbReference type="InterPro" id="IPR013762">
    <property type="entry name" value="Integrase-like_cat_sf"/>
</dbReference>
<evidence type="ECO:0000313" key="6">
    <source>
        <dbReference type="Proteomes" id="UP000184480"/>
    </source>
</evidence>
<dbReference type="Pfam" id="PF17293">
    <property type="entry name" value="Arm-DNA-bind_5"/>
    <property type="match status" value="1"/>
</dbReference>
<dbReference type="InterPro" id="IPR035386">
    <property type="entry name" value="Arm-DNA-bind_5"/>
</dbReference>
<keyword evidence="3" id="KW-0233">DNA recombination</keyword>
<accession>A0A1M4URY5</accession>
<dbReference type="SUPFAM" id="SSF56349">
    <property type="entry name" value="DNA breaking-rejoining enzymes"/>
    <property type="match status" value="1"/>
</dbReference>
<dbReference type="InterPro" id="IPR050090">
    <property type="entry name" value="Tyrosine_recombinase_XerCD"/>
</dbReference>
<dbReference type="InterPro" id="IPR025269">
    <property type="entry name" value="SAM-like_dom"/>
</dbReference>
<evidence type="ECO:0000259" key="4">
    <source>
        <dbReference type="PROSITE" id="PS51898"/>
    </source>
</evidence>
<evidence type="ECO:0000313" key="5">
    <source>
        <dbReference type="EMBL" id="SHE59449.1"/>
    </source>
</evidence>
<dbReference type="GO" id="GO:0015074">
    <property type="term" value="P:DNA integration"/>
    <property type="evidence" value="ECO:0007669"/>
    <property type="project" value="InterPro"/>
</dbReference>
<dbReference type="GO" id="GO:0006310">
    <property type="term" value="P:DNA recombination"/>
    <property type="evidence" value="ECO:0007669"/>
    <property type="project" value="UniProtKB-KW"/>
</dbReference>
<dbReference type="CDD" id="cd01185">
    <property type="entry name" value="INTN1_C_like"/>
    <property type="match status" value="1"/>
</dbReference>
<dbReference type="EMBL" id="FQUC01000001">
    <property type="protein sequence ID" value="SHE59449.1"/>
    <property type="molecule type" value="Genomic_DNA"/>
</dbReference>
<protein>
    <submittedName>
        <fullName evidence="5">Site-specific recombinase XerD</fullName>
    </submittedName>
</protein>
<dbReference type="OrthoDB" id="1493636at2"/>
<gene>
    <name evidence="5" type="ORF">SAMN05444362_101678</name>
</gene>
<keyword evidence="6" id="KW-1185">Reference proteome</keyword>
<dbReference type="InterPro" id="IPR011010">
    <property type="entry name" value="DNA_brk_join_enz"/>
</dbReference>
<dbReference type="RefSeq" id="WP_062175796.1">
    <property type="nucleotide sequence ID" value="NZ_BBXL01000001.1"/>
</dbReference>
<dbReference type="Gene3D" id="1.10.150.130">
    <property type="match status" value="1"/>
</dbReference>
<dbReference type="PROSITE" id="PS51898">
    <property type="entry name" value="TYR_RECOMBINASE"/>
    <property type="match status" value="1"/>
</dbReference>
<dbReference type="PANTHER" id="PTHR30349">
    <property type="entry name" value="PHAGE INTEGRASE-RELATED"/>
    <property type="match status" value="1"/>
</dbReference>
<dbReference type="InterPro" id="IPR002104">
    <property type="entry name" value="Integrase_catalytic"/>
</dbReference>
<dbReference type="Pfam" id="PF00589">
    <property type="entry name" value="Phage_integrase"/>
    <property type="match status" value="1"/>
</dbReference>
<comment type="similarity">
    <text evidence="1">Belongs to the 'phage' integrase family.</text>
</comment>
<dbReference type="InterPro" id="IPR010998">
    <property type="entry name" value="Integrase_recombinase_N"/>
</dbReference>
<dbReference type="GO" id="GO:0003677">
    <property type="term" value="F:DNA binding"/>
    <property type="evidence" value="ECO:0007669"/>
    <property type="project" value="UniProtKB-KW"/>
</dbReference>